<geneLocation type="plasmid" evidence="2 3">
    <name>pPDG2</name>
</geneLocation>
<reference evidence="2 3" key="1">
    <citation type="submission" date="2014-07" db="EMBL/GenBank/DDBJ databases">
        <title>Genome Sequence of Rhodococcus opacus Strain R7, a Biodegrader of Mono- and Polycyclic Aromatic Hydrocarbons.</title>
        <authorList>
            <person name="Di Gennaro P."/>
            <person name="Zampolli J."/>
            <person name="Presti I."/>
            <person name="Cappelletti M."/>
            <person name="D'Ursi P."/>
            <person name="Orro A."/>
            <person name="Mezzelani A."/>
            <person name="Milanesi L."/>
        </authorList>
    </citation>
    <scope>NUCLEOTIDE SEQUENCE [LARGE SCALE GENOMIC DNA]</scope>
    <source>
        <strain evidence="2 3">R7</strain>
        <plasmid evidence="2">pPDG2</plasmid>
    </source>
</reference>
<dbReference type="InterPro" id="IPR037401">
    <property type="entry name" value="SnoaL-like"/>
</dbReference>
<feature type="domain" description="SnoaL-like" evidence="1">
    <location>
        <begin position="19"/>
        <end position="145"/>
    </location>
</feature>
<protein>
    <recommendedName>
        <fullName evidence="1">SnoaL-like domain-containing protein</fullName>
    </recommendedName>
</protein>
<sequence>MDPVATRMSDSELRAVIGEILDRQAISDVMLRFGRSLDLHDWDMYAAALTDTVDIDFFDLTGLPKVTTTSAAWARFAAACLDRLTVMHQYSNFQIQLDGDQAHGIFYHVSRHRFPNKAGDDHYTQYGWYENSFRRTPDGWRISSLTHKFQWSDGNPTLIDQSDPEFVAAAQAVFDPR</sequence>
<organism evidence="2 3">
    <name type="scientific">Rhodococcus opacus</name>
    <name type="common">Nocardia opaca</name>
    <dbReference type="NCBI Taxonomy" id="37919"/>
    <lineage>
        <taxon>Bacteria</taxon>
        <taxon>Bacillati</taxon>
        <taxon>Actinomycetota</taxon>
        <taxon>Actinomycetes</taxon>
        <taxon>Mycobacteriales</taxon>
        <taxon>Nocardiaceae</taxon>
        <taxon>Rhodococcus</taxon>
    </lineage>
</organism>
<dbReference type="Proteomes" id="UP000028488">
    <property type="component" value="Plasmid pPDG2"/>
</dbReference>
<evidence type="ECO:0000313" key="3">
    <source>
        <dbReference type="Proteomes" id="UP000028488"/>
    </source>
</evidence>
<dbReference type="Gene3D" id="3.10.450.50">
    <property type="match status" value="1"/>
</dbReference>
<dbReference type="RefSeq" id="WP_158461439.1">
    <property type="nucleotide sequence ID" value="NZ_CP008949.1"/>
</dbReference>
<gene>
    <name evidence="2" type="ORF">EP51_43685</name>
</gene>
<dbReference type="AlphaFoldDB" id="A0A076F0P6"/>
<keyword evidence="2" id="KW-0614">Plasmid</keyword>
<proteinExistence type="predicted"/>
<dbReference type="InterPro" id="IPR032710">
    <property type="entry name" value="NTF2-like_dom_sf"/>
</dbReference>
<name>A0A076F0P6_RHOOP</name>
<dbReference type="SUPFAM" id="SSF54427">
    <property type="entry name" value="NTF2-like"/>
    <property type="match status" value="1"/>
</dbReference>
<evidence type="ECO:0000313" key="2">
    <source>
        <dbReference type="EMBL" id="AII11002.1"/>
    </source>
</evidence>
<dbReference type="EMBL" id="CP008949">
    <property type="protein sequence ID" value="AII11002.1"/>
    <property type="molecule type" value="Genomic_DNA"/>
</dbReference>
<accession>A0A076F0P6</accession>
<dbReference type="Pfam" id="PF13577">
    <property type="entry name" value="SnoaL_4"/>
    <property type="match status" value="1"/>
</dbReference>
<evidence type="ECO:0000259" key="1">
    <source>
        <dbReference type="Pfam" id="PF13577"/>
    </source>
</evidence>